<accession>A0A0A9WUK7</accession>
<feature type="compositionally biased region" description="Pro residues" evidence="1">
    <location>
        <begin position="140"/>
        <end position="159"/>
    </location>
</feature>
<reference evidence="2" key="2">
    <citation type="submission" date="2014-07" db="EMBL/GenBank/DDBJ databases">
        <authorList>
            <person name="Hull J."/>
        </authorList>
    </citation>
    <scope>NUCLEOTIDE SEQUENCE</scope>
</reference>
<feature type="compositionally biased region" description="Low complexity" evidence="1">
    <location>
        <begin position="95"/>
        <end position="109"/>
    </location>
</feature>
<evidence type="ECO:0000313" key="2">
    <source>
        <dbReference type="EMBL" id="JAG12132.1"/>
    </source>
</evidence>
<reference evidence="2" key="1">
    <citation type="journal article" date="2014" name="PLoS ONE">
        <title>Transcriptome-Based Identification of ABC Transporters in the Western Tarnished Plant Bug Lygus hesperus.</title>
        <authorList>
            <person name="Hull J.J."/>
            <person name="Chaney K."/>
            <person name="Geib S.M."/>
            <person name="Fabrick J.A."/>
            <person name="Brent C.S."/>
            <person name="Walsh D."/>
            <person name="Lavine L.C."/>
        </authorList>
    </citation>
    <scope>NUCLEOTIDE SEQUENCE</scope>
</reference>
<proteinExistence type="predicted"/>
<dbReference type="AlphaFoldDB" id="A0A0A9WUK7"/>
<feature type="region of interest" description="Disordered" evidence="1">
    <location>
        <begin position="1"/>
        <end position="42"/>
    </location>
</feature>
<gene>
    <name evidence="2" type="ORF">CM83_15589</name>
</gene>
<feature type="compositionally biased region" description="Low complexity" evidence="1">
    <location>
        <begin position="126"/>
        <end position="139"/>
    </location>
</feature>
<sequence length="159" mass="16197">VVPSSVQPPPSTLDQEDDTVASSVPPASPTSDEEFSTPAAAPRGMLATSYNLPVSSPLSAIVSGFSGPPCDMVSQSVISPSPLTSPTSPPCIVRPSSSPPTLVTTPLFSQISPTHHDDRSQSPLGSQPTQSHTPPSSGLQPPPHQPLSPPGFQPSPPGP</sequence>
<organism evidence="2">
    <name type="scientific">Lygus hesperus</name>
    <name type="common">Western plant bug</name>
    <dbReference type="NCBI Taxonomy" id="30085"/>
    <lineage>
        <taxon>Eukaryota</taxon>
        <taxon>Metazoa</taxon>
        <taxon>Ecdysozoa</taxon>
        <taxon>Arthropoda</taxon>
        <taxon>Hexapoda</taxon>
        <taxon>Insecta</taxon>
        <taxon>Pterygota</taxon>
        <taxon>Neoptera</taxon>
        <taxon>Paraneoptera</taxon>
        <taxon>Hemiptera</taxon>
        <taxon>Heteroptera</taxon>
        <taxon>Panheteroptera</taxon>
        <taxon>Cimicomorpha</taxon>
        <taxon>Miridae</taxon>
        <taxon>Mirini</taxon>
        <taxon>Lygus</taxon>
    </lineage>
</organism>
<feature type="non-terminal residue" evidence="2">
    <location>
        <position position="159"/>
    </location>
</feature>
<protein>
    <submittedName>
        <fullName evidence="2">Uncharacterized protein</fullName>
    </submittedName>
</protein>
<dbReference type="EMBL" id="GBHO01031472">
    <property type="protein sequence ID" value="JAG12132.1"/>
    <property type="molecule type" value="Transcribed_RNA"/>
</dbReference>
<name>A0A0A9WUK7_LYGHE</name>
<feature type="compositionally biased region" description="Pro residues" evidence="1">
    <location>
        <begin position="1"/>
        <end position="11"/>
    </location>
</feature>
<evidence type="ECO:0000256" key="1">
    <source>
        <dbReference type="SAM" id="MobiDB-lite"/>
    </source>
</evidence>
<feature type="region of interest" description="Disordered" evidence="1">
    <location>
        <begin position="57"/>
        <end position="159"/>
    </location>
</feature>
<feature type="non-terminal residue" evidence="2">
    <location>
        <position position="1"/>
    </location>
</feature>